<reference evidence="2 3" key="1">
    <citation type="submission" date="2016-10" db="EMBL/GenBank/DDBJ databases">
        <authorList>
            <person name="de Groot N.N."/>
        </authorList>
    </citation>
    <scope>NUCLEOTIDE SEQUENCE [LARGE SCALE GENOMIC DNA]</scope>
    <source>
        <strain evidence="2 3">DSM 1801</strain>
    </source>
</reference>
<accession>A0A1H9YHE2</accession>
<name>A0A1H9YHE2_9FIRM</name>
<keyword evidence="3" id="KW-1185">Reference proteome</keyword>
<dbReference type="Gene3D" id="3.10.350.10">
    <property type="entry name" value="LysM domain"/>
    <property type="match status" value="1"/>
</dbReference>
<sequence>MYKMYINGVLFPVTPSKLVIKTKNQNKTINLINESEVNVLKDAGLMEVQIDKLLIPNQRYPFAIYSGTFHRAKYYMDKLTAWKSSGKALTFLFVRKAPNKINFGSTRLKVSIEELQFTEDAGNGMDVEVKLTLKQYKDVGIKKLVRKKKKSSSSSKKTTVTVKKHRASKPIAKSYTVVKGDCLIKIAKSQLNDSSRWKEIYTLNKNVIESTAKKHGRKSSSDGWWIYPGTKLKLPK</sequence>
<dbReference type="Proteomes" id="UP000199800">
    <property type="component" value="Unassembled WGS sequence"/>
</dbReference>
<gene>
    <name evidence="2" type="ORF">SAMN04487772_10224</name>
</gene>
<dbReference type="AlphaFoldDB" id="A0A1H9YHE2"/>
<dbReference type="STRING" id="29364.SAMN04487772_10224"/>
<dbReference type="PANTHER" id="PTHR34700">
    <property type="entry name" value="POTASSIUM BINDING PROTEIN KBP"/>
    <property type="match status" value="1"/>
</dbReference>
<evidence type="ECO:0000313" key="2">
    <source>
        <dbReference type="EMBL" id="SES68468.1"/>
    </source>
</evidence>
<dbReference type="Pfam" id="PF01476">
    <property type="entry name" value="LysM"/>
    <property type="match status" value="1"/>
</dbReference>
<dbReference type="CDD" id="cd00118">
    <property type="entry name" value="LysM"/>
    <property type="match status" value="1"/>
</dbReference>
<dbReference type="RefSeq" id="WP_092475316.1">
    <property type="nucleotide sequence ID" value="NZ_FOHN01000002.1"/>
</dbReference>
<dbReference type="PANTHER" id="PTHR34700:SF4">
    <property type="entry name" value="PHAGE-LIKE ELEMENT PBSX PROTEIN XKDP"/>
    <property type="match status" value="1"/>
</dbReference>
<dbReference type="InterPro" id="IPR018392">
    <property type="entry name" value="LysM"/>
</dbReference>
<feature type="domain" description="LysM" evidence="1">
    <location>
        <begin position="175"/>
        <end position="206"/>
    </location>
</feature>
<evidence type="ECO:0000259" key="1">
    <source>
        <dbReference type="Pfam" id="PF01476"/>
    </source>
</evidence>
<proteinExistence type="predicted"/>
<dbReference type="InterPro" id="IPR036779">
    <property type="entry name" value="LysM_dom_sf"/>
</dbReference>
<dbReference type="EMBL" id="FOHN01000002">
    <property type="protein sequence ID" value="SES68468.1"/>
    <property type="molecule type" value="Genomic_DNA"/>
</dbReference>
<organism evidence="2 3">
    <name type="scientific">[Clostridium] polysaccharolyticum</name>
    <dbReference type="NCBI Taxonomy" id="29364"/>
    <lineage>
        <taxon>Bacteria</taxon>
        <taxon>Bacillati</taxon>
        <taxon>Bacillota</taxon>
        <taxon>Clostridia</taxon>
        <taxon>Lachnospirales</taxon>
        <taxon>Lachnospiraceae</taxon>
    </lineage>
</organism>
<dbReference type="OrthoDB" id="9815473at2"/>
<protein>
    <submittedName>
        <fullName evidence="2">LysM domain-containing protein</fullName>
    </submittedName>
</protein>
<dbReference type="InterPro" id="IPR052196">
    <property type="entry name" value="Bact_Kbp"/>
</dbReference>
<evidence type="ECO:0000313" key="3">
    <source>
        <dbReference type="Proteomes" id="UP000199800"/>
    </source>
</evidence>